<dbReference type="KEGG" id="pbh:AAW51_0739"/>
<feature type="region of interest" description="Disordered" evidence="1">
    <location>
        <begin position="37"/>
        <end position="76"/>
    </location>
</feature>
<reference evidence="2 3" key="1">
    <citation type="submission" date="2015-05" db="EMBL/GenBank/DDBJ databases">
        <authorList>
            <person name="Tang B."/>
            <person name="Yu Y."/>
        </authorList>
    </citation>
    <scope>NUCLEOTIDE SEQUENCE [LARGE SCALE GENOMIC DNA]</scope>
    <source>
        <strain evidence="2 3">DSM 7029</strain>
    </source>
</reference>
<evidence type="ECO:0000313" key="2">
    <source>
        <dbReference type="EMBL" id="AKJ27430.1"/>
    </source>
</evidence>
<proteinExistence type="predicted"/>
<evidence type="ECO:0000256" key="1">
    <source>
        <dbReference type="SAM" id="MobiDB-lite"/>
    </source>
</evidence>
<dbReference type="RefSeq" id="WP_047193531.1">
    <property type="nucleotide sequence ID" value="NZ_CP011371.1"/>
</dbReference>
<feature type="compositionally biased region" description="Basic and acidic residues" evidence="1">
    <location>
        <begin position="57"/>
        <end position="76"/>
    </location>
</feature>
<sequence length="76" mass="8200">MDTTQQRFSTLLAIAARVARDPDATESARLLARSILSDQHLDTGSRPKSTGRGLGETSERLEPAAARSHEGGRRPT</sequence>
<protein>
    <submittedName>
        <fullName evidence="2">Uncharacterized protein</fullName>
    </submittedName>
</protein>
<name>A0A0G3BLJ9_9BURK</name>
<dbReference type="Proteomes" id="UP000035352">
    <property type="component" value="Chromosome"/>
</dbReference>
<keyword evidence="3" id="KW-1185">Reference proteome</keyword>
<accession>A0A0G3BLJ9</accession>
<evidence type="ECO:0000313" key="3">
    <source>
        <dbReference type="Proteomes" id="UP000035352"/>
    </source>
</evidence>
<dbReference type="EMBL" id="CP011371">
    <property type="protein sequence ID" value="AKJ27430.1"/>
    <property type="molecule type" value="Genomic_DNA"/>
</dbReference>
<gene>
    <name evidence="2" type="ORF">AAW51_0739</name>
</gene>
<dbReference type="AlphaFoldDB" id="A0A0G3BLJ9"/>
<organism evidence="2 3">
    <name type="scientific">Caldimonas brevitalea</name>
    <dbReference type="NCBI Taxonomy" id="413882"/>
    <lineage>
        <taxon>Bacteria</taxon>
        <taxon>Pseudomonadati</taxon>
        <taxon>Pseudomonadota</taxon>
        <taxon>Betaproteobacteria</taxon>
        <taxon>Burkholderiales</taxon>
        <taxon>Sphaerotilaceae</taxon>
        <taxon>Caldimonas</taxon>
    </lineage>
</organism>